<dbReference type="GO" id="GO:0035167">
    <property type="term" value="P:larval lymph gland hemopoiesis"/>
    <property type="evidence" value="ECO:0007669"/>
    <property type="project" value="UniProtKB-ARBA"/>
</dbReference>
<reference evidence="11" key="2">
    <citation type="submission" date="2022-10" db="EMBL/GenBank/DDBJ databases">
        <authorList>
            <consortium name="ENA_rothamsted_submissions"/>
            <consortium name="culmorum"/>
            <person name="King R."/>
        </authorList>
    </citation>
    <scope>NUCLEOTIDE SEQUENCE</scope>
</reference>
<dbReference type="AlphaFoldDB" id="A0A9P0GPP0"/>
<dbReference type="CDD" id="cd18186">
    <property type="entry name" value="BTB_POZ_ZBTB_KLHL-like"/>
    <property type="match status" value="1"/>
</dbReference>
<evidence type="ECO:0000256" key="2">
    <source>
        <dbReference type="ARBA" id="ARBA00022473"/>
    </source>
</evidence>
<dbReference type="Gene3D" id="3.30.710.10">
    <property type="entry name" value="Potassium Channel Kv1.1, Chain A"/>
    <property type="match status" value="1"/>
</dbReference>
<name>A0A9P0GPP0_PHACE</name>
<dbReference type="Pfam" id="PF00651">
    <property type="entry name" value="BTB"/>
    <property type="match status" value="1"/>
</dbReference>
<comment type="function">
    <text evidence="8">Putative transcription factor required for axon growth and guidance in the central and peripheral nervous systems. Repels CNS axons away from the midline by promoting the expression of the midline repellent sli and its receptor robo.</text>
</comment>
<accession>A0A9P0GPP0</accession>
<gene>
    <name evidence="11" type="ORF">PHAECO_LOCUS5607</name>
</gene>
<dbReference type="GO" id="GO:0045476">
    <property type="term" value="P:nurse cell apoptotic process"/>
    <property type="evidence" value="ECO:0007669"/>
    <property type="project" value="UniProtKB-ARBA"/>
</dbReference>
<dbReference type="PANTHER" id="PTHR23110:SF111">
    <property type="entry name" value="LONGITUDINALS LACKING PROTEIN, ISOFORMS F_I_K_T"/>
    <property type="match status" value="1"/>
</dbReference>
<dbReference type="GO" id="GO:0016199">
    <property type="term" value="P:axon midline choice point recognition"/>
    <property type="evidence" value="ECO:0007669"/>
    <property type="project" value="UniProtKB-ARBA"/>
</dbReference>
<keyword evidence="4" id="KW-0524">Neurogenesis</keyword>
<dbReference type="EMBL" id="OU896723">
    <property type="protein sequence ID" value="CAH1155154.1"/>
    <property type="molecule type" value="Genomic_DNA"/>
</dbReference>
<evidence type="ECO:0000256" key="6">
    <source>
        <dbReference type="ARBA" id="ARBA00023163"/>
    </source>
</evidence>
<proteinExistence type="predicted"/>
<evidence type="ECO:0000256" key="9">
    <source>
        <dbReference type="SAM" id="MobiDB-lite"/>
    </source>
</evidence>
<evidence type="ECO:0000256" key="1">
    <source>
        <dbReference type="ARBA" id="ARBA00004123"/>
    </source>
</evidence>
<organism evidence="11 12">
    <name type="scientific">Phaedon cochleariae</name>
    <name type="common">Mustard beetle</name>
    <dbReference type="NCBI Taxonomy" id="80249"/>
    <lineage>
        <taxon>Eukaryota</taxon>
        <taxon>Metazoa</taxon>
        <taxon>Ecdysozoa</taxon>
        <taxon>Arthropoda</taxon>
        <taxon>Hexapoda</taxon>
        <taxon>Insecta</taxon>
        <taxon>Pterygota</taxon>
        <taxon>Neoptera</taxon>
        <taxon>Endopterygota</taxon>
        <taxon>Coleoptera</taxon>
        <taxon>Polyphaga</taxon>
        <taxon>Cucujiformia</taxon>
        <taxon>Chrysomeloidea</taxon>
        <taxon>Chrysomelidae</taxon>
        <taxon>Chrysomelinae</taxon>
        <taxon>Chrysomelini</taxon>
        <taxon>Phaedon</taxon>
    </lineage>
</organism>
<keyword evidence="3" id="KW-0221">Differentiation</keyword>
<evidence type="ECO:0000256" key="3">
    <source>
        <dbReference type="ARBA" id="ARBA00022782"/>
    </source>
</evidence>
<dbReference type="GO" id="GO:0007464">
    <property type="term" value="P:R3/R4 cell fate commitment"/>
    <property type="evidence" value="ECO:0007669"/>
    <property type="project" value="UniProtKB-ARBA"/>
</dbReference>
<dbReference type="GO" id="GO:0006357">
    <property type="term" value="P:regulation of transcription by RNA polymerase II"/>
    <property type="evidence" value="ECO:0007669"/>
    <property type="project" value="TreeGrafter"/>
</dbReference>
<keyword evidence="6" id="KW-0804">Transcription</keyword>
<evidence type="ECO:0000256" key="8">
    <source>
        <dbReference type="ARBA" id="ARBA00037382"/>
    </source>
</evidence>
<dbReference type="Proteomes" id="UP001153737">
    <property type="component" value="Chromosome 17"/>
</dbReference>
<dbReference type="GO" id="GO:0045467">
    <property type="term" value="P:R7 cell development"/>
    <property type="evidence" value="ECO:0007669"/>
    <property type="project" value="UniProtKB-ARBA"/>
</dbReference>
<dbReference type="InterPro" id="IPR011333">
    <property type="entry name" value="SKP1/BTB/POZ_sf"/>
</dbReference>
<comment type="subcellular location">
    <subcellularLocation>
        <location evidence="1">Nucleus</location>
    </subcellularLocation>
</comment>
<dbReference type="GO" id="GO:0008406">
    <property type="term" value="P:gonad development"/>
    <property type="evidence" value="ECO:0007669"/>
    <property type="project" value="UniProtKB-ARBA"/>
</dbReference>
<keyword evidence="2" id="KW-0217">Developmental protein</keyword>
<dbReference type="OrthoDB" id="6678352at2759"/>
<evidence type="ECO:0000259" key="10">
    <source>
        <dbReference type="PROSITE" id="PS50097"/>
    </source>
</evidence>
<dbReference type="InterPro" id="IPR000210">
    <property type="entry name" value="BTB/POZ_dom"/>
</dbReference>
<reference evidence="11" key="1">
    <citation type="submission" date="2022-01" db="EMBL/GenBank/DDBJ databases">
        <authorList>
            <person name="King R."/>
        </authorList>
    </citation>
    <scope>NUCLEOTIDE SEQUENCE</scope>
</reference>
<evidence type="ECO:0000313" key="12">
    <source>
        <dbReference type="Proteomes" id="UP001153737"/>
    </source>
</evidence>
<evidence type="ECO:0000256" key="5">
    <source>
        <dbReference type="ARBA" id="ARBA00023015"/>
    </source>
</evidence>
<dbReference type="GO" id="GO:0005634">
    <property type="term" value="C:nucleus"/>
    <property type="evidence" value="ECO:0007669"/>
    <property type="project" value="UniProtKB-SubCell"/>
</dbReference>
<dbReference type="PANTHER" id="PTHR23110">
    <property type="entry name" value="BTB DOMAIN TRANSCRIPTION FACTOR"/>
    <property type="match status" value="1"/>
</dbReference>
<dbReference type="GO" id="GO:0048813">
    <property type="term" value="P:dendrite morphogenesis"/>
    <property type="evidence" value="ECO:0007669"/>
    <property type="project" value="UniProtKB-ARBA"/>
</dbReference>
<sequence length="483" mass="53088">MNKISHSKARYCIQSEQHPFQTSLGLCSLMEHQSLVDIAVCCGNNILHAHKIVLAASSPLFREELERNPGIEQVIISGCEFTVIRCLIEFMYCGETVIPDDLVRYLVAAAKLFQMKSLENLSMDCQFTSGELLVLPKPQFLSKKPKYPVYPFTPNATLNSTPKPPNYTLNSLYKPVKPKRKYRFEAEHQACVKEAQASILAIANLKKEIASAPQANTFIIEETCTETTVENFIPHAENQNFVEMDFNNLSNPVVNLSSEGAKSNVIQLTLQNGLQGLTADKIKTILGNDTNANVEIMFKTSDGNFVTVTDEVLQNLQKDGLQYQVIDEDGRMGEIQELKLLAKEHLEKNQKARSLLTGENVPGPSSTFSYLSEGSIDMSSRTLTGSSHGDDPADMVDLNNREVSISLPDVKPLFGVGSSHIPDGFEVVPNFFPAGVSGDDRGEVSSNPGLKFSPDMFFADHDVGSGESDQNQGACLDAVNVNE</sequence>
<protein>
    <recommendedName>
        <fullName evidence="10">BTB domain-containing protein</fullName>
    </recommendedName>
</protein>
<keyword evidence="5" id="KW-0805">Transcription regulation</keyword>
<dbReference type="GO" id="GO:0007526">
    <property type="term" value="P:larval somatic muscle development"/>
    <property type="evidence" value="ECO:0007669"/>
    <property type="project" value="UniProtKB-ARBA"/>
</dbReference>
<evidence type="ECO:0000256" key="4">
    <source>
        <dbReference type="ARBA" id="ARBA00022902"/>
    </source>
</evidence>
<dbReference type="InterPro" id="IPR051095">
    <property type="entry name" value="Dros_DevTransReg"/>
</dbReference>
<evidence type="ECO:0000313" key="11">
    <source>
        <dbReference type="EMBL" id="CAH1155154.1"/>
    </source>
</evidence>
<evidence type="ECO:0000256" key="7">
    <source>
        <dbReference type="ARBA" id="ARBA00023242"/>
    </source>
</evidence>
<dbReference type="PROSITE" id="PS50097">
    <property type="entry name" value="BTB"/>
    <property type="match status" value="1"/>
</dbReference>
<keyword evidence="7" id="KW-0539">Nucleus</keyword>
<feature type="region of interest" description="Disordered" evidence="9">
    <location>
        <begin position="462"/>
        <end position="483"/>
    </location>
</feature>
<feature type="domain" description="BTB" evidence="10">
    <location>
        <begin position="36"/>
        <end position="100"/>
    </location>
</feature>
<dbReference type="SMART" id="SM00225">
    <property type="entry name" value="BTB"/>
    <property type="match status" value="1"/>
</dbReference>
<keyword evidence="12" id="KW-1185">Reference proteome</keyword>
<dbReference type="SUPFAM" id="SSF54695">
    <property type="entry name" value="POZ domain"/>
    <property type="match status" value="1"/>
</dbReference>